<name>A0A6L2JRM1_TANCI</name>
<keyword evidence="3" id="KW-1133">Transmembrane helix</keyword>
<evidence type="ECO:0000259" key="4">
    <source>
        <dbReference type="Pfam" id="PF00078"/>
    </source>
</evidence>
<dbReference type="InterPro" id="IPR043502">
    <property type="entry name" value="DNA/RNA_pol_sf"/>
</dbReference>
<evidence type="ECO:0000256" key="3">
    <source>
        <dbReference type="SAM" id="Phobius"/>
    </source>
</evidence>
<reference evidence="6" key="1">
    <citation type="journal article" date="2019" name="Sci. Rep.">
        <title>Draft genome of Tanacetum cinerariifolium, the natural source of mosquito coil.</title>
        <authorList>
            <person name="Yamashiro T."/>
            <person name="Shiraishi A."/>
            <person name="Satake H."/>
            <person name="Nakayama K."/>
        </authorList>
    </citation>
    <scope>NUCLEOTIDE SEQUENCE</scope>
</reference>
<gene>
    <name evidence="6" type="ORF">Tci_011185</name>
</gene>
<dbReference type="FunFam" id="3.30.70.270:FF:000020">
    <property type="entry name" value="Transposon Tf2-6 polyprotein-like Protein"/>
    <property type="match status" value="1"/>
</dbReference>
<feature type="domain" description="Reverse transcriptase/retrotransposon-derived protein RNase H-like" evidence="5">
    <location>
        <begin position="586"/>
        <end position="673"/>
    </location>
</feature>
<dbReference type="PANTHER" id="PTHR37984:SF5">
    <property type="entry name" value="PROTEIN NYNRIN-LIKE"/>
    <property type="match status" value="1"/>
</dbReference>
<keyword evidence="3" id="KW-0812">Transmembrane</keyword>
<comment type="caution">
    <text evidence="6">The sequence shown here is derived from an EMBL/GenBank/DDBJ whole genome shotgun (WGS) entry which is preliminary data.</text>
</comment>
<dbReference type="GO" id="GO:0016740">
    <property type="term" value="F:transferase activity"/>
    <property type="evidence" value="ECO:0007669"/>
    <property type="project" value="UniProtKB-KW"/>
</dbReference>
<dbReference type="InterPro" id="IPR041577">
    <property type="entry name" value="RT_RNaseH_2"/>
</dbReference>
<sequence>MAGKRLLYMSFLLWGGLTSRTLIRFLLISAISAFSATISESEEEDIDQLKACNVPMLRITTHRDVDGNDQTKRWLDVLRSEERDTDKGRHRAIGPSRPFKDGWYNSSIVRRSGTGGSPFPSDGADDVALDALRRQNANLQRQVELLTERMNEFANVHRHDDDVTVTDENPFGDLRDRSPKCPANRWEQSFKVEIPTFDGSLKPEEFIDWLYQVDEILDVKCVPDDRRVPLVMIRLLGYRQVDCRNPKSSNRGLLTEANESELDSAPVYDVYADAIDEEYVLGSCKNVISKVAVSKLSLSSKPHPKPYRLSWLSQGMDVTVQNVCSSIFPLALLILIIYTVMWFLWMRVTFYLVALASDNPDIVPVEIQPLLHEFADVFPESLPFELPRLRDIQHHIDLVPGAALPNRPHYRMSPKVHEELRRQIEELLAKGHIHESLSPCAVPALLTPKKDGSWRMCVDSRAINKITVRYHFPIPRLDDLLDQLGGACVFSKLDLKSGYHHIRIRLRDEWKTAFKTRKFLGYVVSREGLKVDPSKVLAIDQWPRPSSITDVRSFHGLAYFYRRFIPHFSGVMAPITDCMKGTRFDWTHDAEAAFIEIKRRLTSTPILVLLDFSQPFELYCDASKTGIGAVLSQSGRPVAYFSEKLSGAKLRFGTYDLEFYAIVQAIKHWRHYLF</sequence>
<dbReference type="Pfam" id="PF00078">
    <property type="entry name" value="RVT_1"/>
    <property type="match status" value="1"/>
</dbReference>
<organism evidence="6">
    <name type="scientific">Tanacetum cinerariifolium</name>
    <name type="common">Dalmatian daisy</name>
    <name type="synonym">Chrysanthemum cinerariifolium</name>
    <dbReference type="NCBI Taxonomy" id="118510"/>
    <lineage>
        <taxon>Eukaryota</taxon>
        <taxon>Viridiplantae</taxon>
        <taxon>Streptophyta</taxon>
        <taxon>Embryophyta</taxon>
        <taxon>Tracheophyta</taxon>
        <taxon>Spermatophyta</taxon>
        <taxon>Magnoliopsida</taxon>
        <taxon>eudicotyledons</taxon>
        <taxon>Gunneridae</taxon>
        <taxon>Pentapetalae</taxon>
        <taxon>asterids</taxon>
        <taxon>campanulids</taxon>
        <taxon>Asterales</taxon>
        <taxon>Asteraceae</taxon>
        <taxon>Asteroideae</taxon>
        <taxon>Anthemideae</taxon>
        <taxon>Anthemidinae</taxon>
        <taxon>Tanacetum</taxon>
    </lineage>
</organism>
<keyword evidence="3" id="KW-0472">Membrane</keyword>
<dbReference type="CDD" id="cd01647">
    <property type="entry name" value="RT_LTR"/>
    <property type="match status" value="1"/>
</dbReference>
<feature type="coiled-coil region" evidence="2">
    <location>
        <begin position="129"/>
        <end position="156"/>
    </location>
</feature>
<protein>
    <submittedName>
        <fullName evidence="6">Putative nucleotidyltransferase, ribonuclease H</fullName>
    </submittedName>
</protein>
<evidence type="ECO:0000313" key="6">
    <source>
        <dbReference type="EMBL" id="GEU39207.1"/>
    </source>
</evidence>
<dbReference type="Pfam" id="PF17919">
    <property type="entry name" value="RT_RNaseH_2"/>
    <property type="match status" value="1"/>
</dbReference>
<feature type="transmembrane region" description="Helical" evidence="3">
    <location>
        <begin position="327"/>
        <end position="345"/>
    </location>
</feature>
<keyword evidence="1" id="KW-0511">Multifunctional enzyme</keyword>
<keyword evidence="6" id="KW-0808">Transferase</keyword>
<dbReference type="SUPFAM" id="SSF56672">
    <property type="entry name" value="DNA/RNA polymerases"/>
    <property type="match status" value="1"/>
</dbReference>
<evidence type="ECO:0000256" key="2">
    <source>
        <dbReference type="SAM" id="Coils"/>
    </source>
</evidence>
<dbReference type="InterPro" id="IPR050951">
    <property type="entry name" value="Retrovirus_Pol_polyprotein"/>
</dbReference>
<accession>A0A6L2JRM1</accession>
<evidence type="ECO:0000256" key="1">
    <source>
        <dbReference type="ARBA" id="ARBA00023268"/>
    </source>
</evidence>
<dbReference type="PANTHER" id="PTHR37984">
    <property type="entry name" value="PROTEIN CBG26694"/>
    <property type="match status" value="1"/>
</dbReference>
<dbReference type="Gene3D" id="3.30.70.270">
    <property type="match status" value="2"/>
</dbReference>
<dbReference type="Gene3D" id="3.10.10.10">
    <property type="entry name" value="HIV Type 1 Reverse Transcriptase, subunit A, domain 1"/>
    <property type="match status" value="1"/>
</dbReference>
<evidence type="ECO:0000259" key="5">
    <source>
        <dbReference type="Pfam" id="PF17919"/>
    </source>
</evidence>
<dbReference type="AlphaFoldDB" id="A0A6L2JRM1"/>
<keyword evidence="2" id="KW-0175">Coiled coil</keyword>
<feature type="domain" description="Reverse transcriptase" evidence="4">
    <location>
        <begin position="448"/>
        <end position="520"/>
    </location>
</feature>
<dbReference type="InterPro" id="IPR000477">
    <property type="entry name" value="RT_dom"/>
</dbReference>
<dbReference type="InterPro" id="IPR043128">
    <property type="entry name" value="Rev_trsase/Diguanyl_cyclase"/>
</dbReference>
<dbReference type="EMBL" id="BKCJ010001144">
    <property type="protein sequence ID" value="GEU39207.1"/>
    <property type="molecule type" value="Genomic_DNA"/>
</dbReference>
<proteinExistence type="predicted"/>